<sequence>MVTAMKGQESVTRNSSFFKRYHHASAHVEAGATPTLLDSDGEDTAEDLICTPGSESMTTWGDLQEENLVRPGSSSEGRERNNQQESTGLHADTE</sequence>
<dbReference type="AlphaFoldDB" id="A0AAV7Q7R9"/>
<evidence type="ECO:0000313" key="2">
    <source>
        <dbReference type="EMBL" id="KAJ1134263.1"/>
    </source>
</evidence>
<evidence type="ECO:0000313" key="3">
    <source>
        <dbReference type="Proteomes" id="UP001066276"/>
    </source>
</evidence>
<proteinExistence type="predicted"/>
<feature type="region of interest" description="Disordered" evidence="1">
    <location>
        <begin position="27"/>
        <end position="94"/>
    </location>
</feature>
<gene>
    <name evidence="2" type="ORF">NDU88_000716</name>
</gene>
<dbReference type="EMBL" id="JANPWB010000010">
    <property type="protein sequence ID" value="KAJ1134263.1"/>
    <property type="molecule type" value="Genomic_DNA"/>
</dbReference>
<dbReference type="Proteomes" id="UP001066276">
    <property type="component" value="Chromosome 6"/>
</dbReference>
<keyword evidence="3" id="KW-1185">Reference proteome</keyword>
<name>A0AAV7Q7R9_PLEWA</name>
<evidence type="ECO:0000256" key="1">
    <source>
        <dbReference type="SAM" id="MobiDB-lite"/>
    </source>
</evidence>
<accession>A0AAV7Q7R9</accession>
<protein>
    <submittedName>
        <fullName evidence="2">Uncharacterized protein</fullName>
    </submittedName>
</protein>
<reference evidence="2" key="1">
    <citation type="journal article" date="2022" name="bioRxiv">
        <title>Sequencing and chromosome-scale assembly of the giantPleurodeles waltlgenome.</title>
        <authorList>
            <person name="Brown T."/>
            <person name="Elewa A."/>
            <person name="Iarovenko S."/>
            <person name="Subramanian E."/>
            <person name="Araus A.J."/>
            <person name="Petzold A."/>
            <person name="Susuki M."/>
            <person name="Suzuki K.-i.T."/>
            <person name="Hayashi T."/>
            <person name="Toyoda A."/>
            <person name="Oliveira C."/>
            <person name="Osipova E."/>
            <person name="Leigh N.D."/>
            <person name="Simon A."/>
            <person name="Yun M.H."/>
        </authorList>
    </citation>
    <scope>NUCLEOTIDE SEQUENCE</scope>
    <source>
        <strain evidence="2">20211129_DDA</strain>
        <tissue evidence="2">Liver</tissue>
    </source>
</reference>
<comment type="caution">
    <text evidence="2">The sequence shown here is derived from an EMBL/GenBank/DDBJ whole genome shotgun (WGS) entry which is preliminary data.</text>
</comment>
<organism evidence="2 3">
    <name type="scientific">Pleurodeles waltl</name>
    <name type="common">Iberian ribbed newt</name>
    <dbReference type="NCBI Taxonomy" id="8319"/>
    <lineage>
        <taxon>Eukaryota</taxon>
        <taxon>Metazoa</taxon>
        <taxon>Chordata</taxon>
        <taxon>Craniata</taxon>
        <taxon>Vertebrata</taxon>
        <taxon>Euteleostomi</taxon>
        <taxon>Amphibia</taxon>
        <taxon>Batrachia</taxon>
        <taxon>Caudata</taxon>
        <taxon>Salamandroidea</taxon>
        <taxon>Salamandridae</taxon>
        <taxon>Pleurodelinae</taxon>
        <taxon>Pleurodeles</taxon>
    </lineage>
</organism>